<sequence length="400" mass="43630" precursor="true">MKYLCLILVSCLLSTGVACAASGSALSVSVLKYEPVPAEIGKYVDIWIKVENIGSGKSEDLSIKMVPEYPLSLDSEANALENIGILSPKSAAVHKYRLFVDEDSKQGVASFDIQYQKEKDGAWVEETFEITVGSTAFNSKGNVQIEGDPVKEPEVFMPGDTGTITFTLKNSANAYSVTINGEDFDTNARVQSASLKGTDGITVATDTYYGNGILGPGELMVLTYNIKVDENLSDGTYYLDFSTIGSSHSYNNNWRIPLKVDSSSVRIVPSKPLKLEDGQGTLEFDVANIHPNKLSSVSVRLEAEDVDFSPAEYFIGSMNSDELFTMQIYGETSSDNSSQEVKIIANYRNGLNEHEELIGVRELQLETAKKSSNIGSLALVFLVAVLAGAGYFIYNRRKQK</sequence>
<keyword evidence="1" id="KW-0472">Membrane</keyword>
<dbReference type="STRING" id="867904.Metho_0380"/>
<feature type="transmembrane region" description="Helical" evidence="1">
    <location>
        <begin position="374"/>
        <end position="394"/>
    </location>
</feature>
<protein>
    <recommendedName>
        <fullName evidence="4">S-layer domain-containing protein</fullName>
    </recommendedName>
</protein>
<dbReference type="AlphaFoldDB" id="L0KT84"/>
<dbReference type="PANTHER" id="PTHR35902">
    <property type="entry name" value="S-LAYER DOMAIN-LIKE PROTEIN-RELATED"/>
    <property type="match status" value="1"/>
</dbReference>
<organism evidence="2 3">
    <name type="scientific">Methanomethylovorans hollandica (strain DSM 15978 / NBRC 107637 / DMS1)</name>
    <dbReference type="NCBI Taxonomy" id="867904"/>
    <lineage>
        <taxon>Archaea</taxon>
        <taxon>Methanobacteriati</taxon>
        <taxon>Methanobacteriota</taxon>
        <taxon>Stenosarchaea group</taxon>
        <taxon>Methanomicrobia</taxon>
        <taxon>Methanosarcinales</taxon>
        <taxon>Methanosarcinaceae</taxon>
        <taxon>Methanomethylovorans</taxon>
    </lineage>
</organism>
<dbReference type="PANTHER" id="PTHR35902:SF3">
    <property type="entry name" value="NPCBM-ASSOCIATED, NEW3 DOMAIN OF ALPHA-GALACTOSIDASE"/>
    <property type="match status" value="1"/>
</dbReference>
<gene>
    <name evidence="2" type="ordered locus">Metho_0380</name>
</gene>
<keyword evidence="1" id="KW-0812">Transmembrane</keyword>
<evidence type="ECO:0008006" key="4">
    <source>
        <dbReference type="Google" id="ProtNLM"/>
    </source>
</evidence>
<evidence type="ECO:0000256" key="1">
    <source>
        <dbReference type="SAM" id="Phobius"/>
    </source>
</evidence>
<dbReference type="HOGENOM" id="CLU_663269_0_0_2"/>
<name>L0KT84_METHD</name>
<evidence type="ECO:0000313" key="3">
    <source>
        <dbReference type="Proteomes" id="UP000010866"/>
    </source>
</evidence>
<dbReference type="RefSeq" id="WP_015323821.1">
    <property type="nucleotide sequence ID" value="NC_019977.1"/>
</dbReference>
<keyword evidence="3" id="KW-1185">Reference proteome</keyword>
<keyword evidence="1" id="KW-1133">Transmembrane helix</keyword>
<accession>L0KT84</accession>
<reference evidence="3" key="1">
    <citation type="submission" date="2012-02" db="EMBL/GenBank/DDBJ databases">
        <title>Complete sequence of chromosome of Methanomethylovorans hollandica DSM 15978.</title>
        <authorList>
            <person name="Lucas S."/>
            <person name="Copeland A."/>
            <person name="Lapidus A."/>
            <person name="Glavina del Rio T."/>
            <person name="Dalin E."/>
            <person name="Tice H."/>
            <person name="Bruce D."/>
            <person name="Goodwin L."/>
            <person name="Pitluck S."/>
            <person name="Peters L."/>
            <person name="Mikhailova N."/>
            <person name="Held B."/>
            <person name="Kyrpides N."/>
            <person name="Mavromatis K."/>
            <person name="Ivanova N."/>
            <person name="Brettin T."/>
            <person name="Detter J.C."/>
            <person name="Han C."/>
            <person name="Larimer F."/>
            <person name="Land M."/>
            <person name="Hauser L."/>
            <person name="Markowitz V."/>
            <person name="Cheng J.-F."/>
            <person name="Hugenholtz P."/>
            <person name="Woyke T."/>
            <person name="Wu D."/>
            <person name="Spring S."/>
            <person name="Schroeder M."/>
            <person name="Brambilla E."/>
            <person name="Klenk H.-P."/>
            <person name="Eisen J.A."/>
        </authorList>
    </citation>
    <scope>NUCLEOTIDE SEQUENCE [LARGE SCALE GENOMIC DNA]</scope>
    <source>
        <strain evidence="3">DSM 15978 / NBRC 107637 / DMS1</strain>
    </source>
</reference>
<proteinExistence type="predicted"/>
<dbReference type="PROSITE" id="PS51257">
    <property type="entry name" value="PROKAR_LIPOPROTEIN"/>
    <property type="match status" value="1"/>
</dbReference>
<dbReference type="EMBL" id="CP003362">
    <property type="protein sequence ID" value="AGB48652.1"/>
    <property type="molecule type" value="Genomic_DNA"/>
</dbReference>
<evidence type="ECO:0000313" key="2">
    <source>
        <dbReference type="EMBL" id="AGB48652.1"/>
    </source>
</evidence>
<dbReference type="GeneID" id="14407486"/>
<dbReference type="Proteomes" id="UP000010866">
    <property type="component" value="Chromosome"/>
</dbReference>
<dbReference type="KEGG" id="mhz:Metho_0380"/>